<feature type="transmembrane region" description="Helical" evidence="1">
    <location>
        <begin position="119"/>
        <end position="137"/>
    </location>
</feature>
<accession>A0ABQ6LW84</accession>
<evidence type="ECO:0000256" key="1">
    <source>
        <dbReference type="SAM" id="Phobius"/>
    </source>
</evidence>
<keyword evidence="1" id="KW-1133">Transmembrane helix</keyword>
<feature type="transmembrane region" description="Helical" evidence="1">
    <location>
        <begin position="300"/>
        <end position="321"/>
    </location>
</feature>
<keyword evidence="1" id="KW-0472">Membrane</keyword>
<evidence type="ECO:0000313" key="3">
    <source>
        <dbReference type="Proteomes" id="UP001224392"/>
    </source>
</evidence>
<sequence>MMQIVDRSKEEAIAPIWRMPFRPFFWGAAAWSLLALILWQAQLSGWVAPAFSDWVRGGITWHAHEMLFAFAATVVVGFLGTAIQTWTGVPSPKGWPLIGLVGLWLAARLGYLFAAVPLWLPLSAEAIFFLTAALLFGRRILLVKQWRNLFVLPAMLAFAALALCHWLLPAYQARVALLALLLVVAIILVVGGRVIPFFTARRLQLPQRDKWALLEIGGHVLMVVLLLAVALNLPQTLWAWLALALGVLQLVRMLRWHPTRIWVEPLLWSLHISYWLLVLGFFIAALAWSGLAPAWHSAALHAFAVGGIGGLILAMISRVSLGHTGRQLQAPGLMPLAFAALALSALARIFWAPAPAGFVAAVAGWVLGYGLFLVYYTPVLFRARVDGQGG</sequence>
<keyword evidence="1" id="KW-0812">Transmembrane</keyword>
<dbReference type="RefSeq" id="WP_285762868.1">
    <property type="nucleotide sequence ID" value="NZ_BSYJ01000001.1"/>
</dbReference>
<dbReference type="Proteomes" id="UP001224392">
    <property type="component" value="Unassembled WGS sequence"/>
</dbReference>
<feature type="transmembrane region" description="Helical" evidence="1">
    <location>
        <begin position="237"/>
        <end position="254"/>
    </location>
</feature>
<dbReference type="Pfam" id="PF05940">
    <property type="entry name" value="NnrS"/>
    <property type="match status" value="1"/>
</dbReference>
<dbReference type="EMBL" id="BSYJ01000001">
    <property type="protein sequence ID" value="GMG86366.1"/>
    <property type="molecule type" value="Genomic_DNA"/>
</dbReference>
<comment type="caution">
    <text evidence="2">The sequence shown here is derived from an EMBL/GenBank/DDBJ whole genome shotgun (WGS) entry which is preliminary data.</text>
</comment>
<feature type="transmembrane region" description="Helical" evidence="1">
    <location>
        <begin position="95"/>
        <end position="113"/>
    </location>
</feature>
<feature type="transmembrane region" description="Helical" evidence="1">
    <location>
        <begin position="211"/>
        <end position="231"/>
    </location>
</feature>
<feature type="transmembrane region" description="Helical" evidence="1">
    <location>
        <begin position="61"/>
        <end position="83"/>
    </location>
</feature>
<dbReference type="InterPro" id="IPR010266">
    <property type="entry name" value="NnrS"/>
</dbReference>
<feature type="transmembrane region" description="Helical" evidence="1">
    <location>
        <begin position="333"/>
        <end position="351"/>
    </location>
</feature>
<feature type="transmembrane region" description="Helical" evidence="1">
    <location>
        <begin position="357"/>
        <end position="376"/>
    </location>
</feature>
<gene>
    <name evidence="2" type="ORF">MNKW57_06870</name>
</gene>
<protein>
    <submittedName>
        <fullName evidence="2">NnrS family protein</fullName>
    </submittedName>
</protein>
<feature type="transmembrane region" description="Helical" evidence="1">
    <location>
        <begin position="266"/>
        <end position="288"/>
    </location>
</feature>
<proteinExistence type="predicted"/>
<feature type="transmembrane region" description="Helical" evidence="1">
    <location>
        <begin position="21"/>
        <end position="41"/>
    </location>
</feature>
<organism evidence="2 3">
    <name type="scientific">Biformimicrobium ophioploci</name>
    <dbReference type="NCBI Taxonomy" id="3036711"/>
    <lineage>
        <taxon>Bacteria</taxon>
        <taxon>Pseudomonadati</taxon>
        <taxon>Pseudomonadota</taxon>
        <taxon>Gammaproteobacteria</taxon>
        <taxon>Cellvibrionales</taxon>
        <taxon>Microbulbiferaceae</taxon>
        <taxon>Biformimicrobium</taxon>
    </lineage>
</organism>
<keyword evidence="3" id="KW-1185">Reference proteome</keyword>
<feature type="transmembrane region" description="Helical" evidence="1">
    <location>
        <begin position="149"/>
        <end position="168"/>
    </location>
</feature>
<evidence type="ECO:0000313" key="2">
    <source>
        <dbReference type="EMBL" id="GMG86366.1"/>
    </source>
</evidence>
<reference evidence="2 3" key="1">
    <citation type="submission" date="2023-04" db="EMBL/GenBank/DDBJ databases">
        <title>Marinobulbifer ophiurae gen. nov., sp. Nov., isolate from tissue of brittle star Ophioplocus japonicus.</title>
        <authorList>
            <person name="Kawano K."/>
            <person name="Sawayama S."/>
            <person name="Nakagawa S."/>
        </authorList>
    </citation>
    <scope>NUCLEOTIDE SEQUENCE [LARGE SCALE GENOMIC DNA]</scope>
    <source>
        <strain evidence="2 3">NKW57</strain>
    </source>
</reference>
<name>A0ABQ6LW84_9GAMM</name>
<feature type="transmembrane region" description="Helical" evidence="1">
    <location>
        <begin position="174"/>
        <end position="199"/>
    </location>
</feature>